<reference evidence="2" key="1">
    <citation type="submission" date="2018-05" db="EMBL/GenBank/DDBJ databases">
        <title>Draft genome of Mucuna pruriens seed.</title>
        <authorList>
            <person name="Nnadi N.E."/>
            <person name="Vos R."/>
            <person name="Hasami M.H."/>
            <person name="Devisetty U.K."/>
            <person name="Aguiy J.C."/>
        </authorList>
    </citation>
    <scope>NUCLEOTIDE SEQUENCE [LARGE SCALE GENOMIC DNA]</scope>
    <source>
        <strain evidence="2">JCA_2017</strain>
    </source>
</reference>
<dbReference type="InterPro" id="IPR036397">
    <property type="entry name" value="RNaseH_sf"/>
</dbReference>
<feature type="non-terminal residue" evidence="2">
    <location>
        <position position="1"/>
    </location>
</feature>
<dbReference type="Pfam" id="PF13456">
    <property type="entry name" value="RVT_3"/>
    <property type="match status" value="1"/>
</dbReference>
<dbReference type="GO" id="GO:0004523">
    <property type="term" value="F:RNA-DNA hybrid ribonuclease activity"/>
    <property type="evidence" value="ECO:0007669"/>
    <property type="project" value="InterPro"/>
</dbReference>
<dbReference type="OrthoDB" id="1431478at2759"/>
<name>A0A371IFA0_MUCPR</name>
<proteinExistence type="predicted"/>
<dbReference type="InterPro" id="IPR002156">
    <property type="entry name" value="RNaseH_domain"/>
</dbReference>
<sequence>MRDSKLIPYHAYVTELIEHFNKITFQHVPRGENHMANALATISAMIRVSEGQELTLNGRRQLKSAYCQQIEGEVDGKPWYHEIRRYLKDKEYPEGL</sequence>
<dbReference type="GO" id="GO:0003676">
    <property type="term" value="F:nucleic acid binding"/>
    <property type="evidence" value="ECO:0007669"/>
    <property type="project" value="InterPro"/>
</dbReference>
<keyword evidence="3" id="KW-1185">Reference proteome</keyword>
<comment type="caution">
    <text evidence="2">The sequence shown here is derived from an EMBL/GenBank/DDBJ whole genome shotgun (WGS) entry which is preliminary data.</text>
</comment>
<dbReference type="EMBL" id="QJKJ01000209">
    <property type="protein sequence ID" value="RDY13727.1"/>
    <property type="molecule type" value="Genomic_DNA"/>
</dbReference>
<dbReference type="AlphaFoldDB" id="A0A371IFA0"/>
<protein>
    <recommendedName>
        <fullName evidence="1">RNase H type-1 domain-containing protein</fullName>
    </recommendedName>
</protein>
<evidence type="ECO:0000259" key="1">
    <source>
        <dbReference type="Pfam" id="PF13456"/>
    </source>
</evidence>
<dbReference type="PANTHER" id="PTHR48475:SF1">
    <property type="entry name" value="RNASE H TYPE-1 DOMAIN-CONTAINING PROTEIN"/>
    <property type="match status" value="1"/>
</dbReference>
<dbReference type="PANTHER" id="PTHR48475">
    <property type="entry name" value="RIBONUCLEASE H"/>
    <property type="match status" value="1"/>
</dbReference>
<dbReference type="Proteomes" id="UP000257109">
    <property type="component" value="Unassembled WGS sequence"/>
</dbReference>
<organism evidence="2 3">
    <name type="scientific">Mucuna pruriens</name>
    <name type="common">Velvet bean</name>
    <name type="synonym">Dolichos pruriens</name>
    <dbReference type="NCBI Taxonomy" id="157652"/>
    <lineage>
        <taxon>Eukaryota</taxon>
        <taxon>Viridiplantae</taxon>
        <taxon>Streptophyta</taxon>
        <taxon>Embryophyta</taxon>
        <taxon>Tracheophyta</taxon>
        <taxon>Spermatophyta</taxon>
        <taxon>Magnoliopsida</taxon>
        <taxon>eudicotyledons</taxon>
        <taxon>Gunneridae</taxon>
        <taxon>Pentapetalae</taxon>
        <taxon>rosids</taxon>
        <taxon>fabids</taxon>
        <taxon>Fabales</taxon>
        <taxon>Fabaceae</taxon>
        <taxon>Papilionoideae</taxon>
        <taxon>50 kb inversion clade</taxon>
        <taxon>NPAAA clade</taxon>
        <taxon>indigoferoid/millettioid clade</taxon>
        <taxon>Phaseoleae</taxon>
        <taxon>Mucuna</taxon>
    </lineage>
</organism>
<dbReference type="Gene3D" id="3.30.420.10">
    <property type="entry name" value="Ribonuclease H-like superfamily/Ribonuclease H"/>
    <property type="match status" value="1"/>
</dbReference>
<evidence type="ECO:0000313" key="3">
    <source>
        <dbReference type="Proteomes" id="UP000257109"/>
    </source>
</evidence>
<feature type="domain" description="RNase H type-1" evidence="1">
    <location>
        <begin position="4"/>
        <end position="41"/>
    </location>
</feature>
<evidence type="ECO:0000313" key="2">
    <source>
        <dbReference type="EMBL" id="RDY13727.1"/>
    </source>
</evidence>
<accession>A0A371IFA0</accession>
<gene>
    <name evidence="2" type="ORF">CR513_01310</name>
</gene>